<name>A0A195BC20_9HYME</name>
<sequence length="112" mass="12851">MMLRYDSRMLICIVRSSIVQPRMRSIDLLVSSNLGLLRTILFIDKNLDFVPADYVATVRRGLAIDANECTNRALNQLILKQSLYEYNDINYSEADLGYVPKTCSQIKDIEET</sequence>
<accession>A0A195BC20</accession>
<evidence type="ECO:0000313" key="1">
    <source>
        <dbReference type="EMBL" id="KYM81744.1"/>
    </source>
</evidence>
<gene>
    <name evidence="1" type="ORF">ALC53_07737</name>
</gene>
<protein>
    <submittedName>
        <fullName evidence="1">Uncharacterized protein</fullName>
    </submittedName>
</protein>
<proteinExistence type="predicted"/>
<organism evidence="1 2">
    <name type="scientific">Atta colombica</name>
    <dbReference type="NCBI Taxonomy" id="520822"/>
    <lineage>
        <taxon>Eukaryota</taxon>
        <taxon>Metazoa</taxon>
        <taxon>Ecdysozoa</taxon>
        <taxon>Arthropoda</taxon>
        <taxon>Hexapoda</taxon>
        <taxon>Insecta</taxon>
        <taxon>Pterygota</taxon>
        <taxon>Neoptera</taxon>
        <taxon>Endopterygota</taxon>
        <taxon>Hymenoptera</taxon>
        <taxon>Apocrita</taxon>
        <taxon>Aculeata</taxon>
        <taxon>Formicoidea</taxon>
        <taxon>Formicidae</taxon>
        <taxon>Myrmicinae</taxon>
        <taxon>Atta</taxon>
    </lineage>
</organism>
<evidence type="ECO:0000313" key="2">
    <source>
        <dbReference type="Proteomes" id="UP000078540"/>
    </source>
</evidence>
<keyword evidence="2" id="KW-1185">Reference proteome</keyword>
<dbReference type="EMBL" id="KQ976529">
    <property type="protein sequence ID" value="KYM81744.1"/>
    <property type="molecule type" value="Genomic_DNA"/>
</dbReference>
<reference evidence="1 2" key="1">
    <citation type="submission" date="2015-09" db="EMBL/GenBank/DDBJ databases">
        <title>Atta colombica WGS genome.</title>
        <authorList>
            <person name="Nygaard S."/>
            <person name="Hu H."/>
            <person name="Boomsma J."/>
            <person name="Zhang G."/>
        </authorList>
    </citation>
    <scope>NUCLEOTIDE SEQUENCE [LARGE SCALE GENOMIC DNA]</scope>
    <source>
        <strain evidence="1">Treedump-2</strain>
        <tissue evidence="1">Whole body</tissue>
    </source>
</reference>
<dbReference type="Proteomes" id="UP000078540">
    <property type="component" value="Unassembled WGS sequence"/>
</dbReference>
<dbReference type="AlphaFoldDB" id="A0A195BC20"/>